<proteinExistence type="predicted"/>
<dbReference type="AlphaFoldDB" id="A0A0N4X5J0"/>
<keyword evidence="2" id="KW-1185">Reference proteome</keyword>
<dbReference type="OrthoDB" id="407509at2759"/>
<reference evidence="3" key="1">
    <citation type="submission" date="2017-02" db="UniProtKB">
        <authorList>
            <consortium name="WormBaseParasite"/>
        </authorList>
    </citation>
    <scope>IDENTIFICATION</scope>
</reference>
<protein>
    <submittedName>
        <fullName evidence="1 3">Uncharacterized protein</fullName>
    </submittedName>
</protein>
<organism evidence="3">
    <name type="scientific">Haemonchus placei</name>
    <name type="common">Barber's pole worm</name>
    <dbReference type="NCBI Taxonomy" id="6290"/>
    <lineage>
        <taxon>Eukaryota</taxon>
        <taxon>Metazoa</taxon>
        <taxon>Ecdysozoa</taxon>
        <taxon>Nematoda</taxon>
        <taxon>Chromadorea</taxon>
        <taxon>Rhabditida</taxon>
        <taxon>Rhabditina</taxon>
        <taxon>Rhabditomorpha</taxon>
        <taxon>Strongyloidea</taxon>
        <taxon>Trichostrongylidae</taxon>
        <taxon>Haemonchus</taxon>
    </lineage>
</organism>
<evidence type="ECO:0000313" key="3">
    <source>
        <dbReference type="WBParaSite" id="HPLM_0001963201-mRNA-1"/>
    </source>
</evidence>
<evidence type="ECO:0000313" key="1">
    <source>
        <dbReference type="EMBL" id="VDO78326.1"/>
    </source>
</evidence>
<accession>A0A0N4X5J0</accession>
<name>A0A0N4X5J0_HAEPC</name>
<dbReference type="Proteomes" id="UP000268014">
    <property type="component" value="Unassembled WGS sequence"/>
</dbReference>
<dbReference type="WBParaSite" id="HPLM_0001963201-mRNA-1">
    <property type="protein sequence ID" value="HPLM_0001963201-mRNA-1"/>
    <property type="gene ID" value="HPLM_0001963201"/>
</dbReference>
<sequence>MSKLRSSIVNVRWSGLDDIIYENLNSGVLRLSAKLMTSELLLDKGDLLKLGRSTGCSMGTLIGFRPLWAGRQDGNTHGVCHDLCPQWVEFERKIISPPGAGLQRNVRMNLERPNSPRRLLTGSLGTSTGRANSRMAANEMVRLFTKALNERNVEPRVPEARTIHWTTLARDRDEWRRYWRPL</sequence>
<gene>
    <name evidence="1" type="ORF">HPLM_LOCUS19624</name>
</gene>
<reference evidence="1 2" key="2">
    <citation type="submission" date="2018-11" db="EMBL/GenBank/DDBJ databases">
        <authorList>
            <consortium name="Pathogen Informatics"/>
        </authorList>
    </citation>
    <scope>NUCLEOTIDE SEQUENCE [LARGE SCALE GENOMIC DNA]</scope>
    <source>
        <strain evidence="1 2">MHpl1</strain>
    </source>
</reference>
<dbReference type="EMBL" id="UZAF01021460">
    <property type="protein sequence ID" value="VDO78326.1"/>
    <property type="molecule type" value="Genomic_DNA"/>
</dbReference>
<evidence type="ECO:0000313" key="2">
    <source>
        <dbReference type="Proteomes" id="UP000268014"/>
    </source>
</evidence>